<dbReference type="GO" id="GO:0005886">
    <property type="term" value="C:plasma membrane"/>
    <property type="evidence" value="ECO:0007669"/>
    <property type="project" value="UniProtKB-SubCell"/>
</dbReference>
<feature type="transmembrane region" description="Helical" evidence="8">
    <location>
        <begin position="296"/>
        <end position="315"/>
    </location>
</feature>
<evidence type="ECO:0000313" key="10">
    <source>
        <dbReference type="EMBL" id="MAH63121.1"/>
    </source>
</evidence>
<evidence type="ECO:0000256" key="8">
    <source>
        <dbReference type="HAMAP-Rule" id="MF_02078"/>
    </source>
</evidence>
<gene>
    <name evidence="10" type="primary">mviN</name>
    <name evidence="8" type="synonym">murJ</name>
    <name evidence="10" type="ORF">CMN54_06710</name>
</gene>
<accession>A0A2D6YIW8</accession>
<reference evidence="11" key="1">
    <citation type="submission" date="2017-09" db="EMBL/GenBank/DDBJ databases">
        <title>The Reconstruction of 2,631 Draft Metagenome-Assembled Genomes from the Global Oceans.</title>
        <authorList>
            <person name="Tully B.J."/>
            <person name="Graham E.D."/>
            <person name="Heidelberg J.F."/>
        </authorList>
    </citation>
    <scope>NUCLEOTIDE SEQUENCE [LARGE SCALE GENOMIC DNA]</scope>
</reference>
<organism evidence="10 11">
    <name type="scientific">SAR324 cluster bacterium</name>
    <dbReference type="NCBI Taxonomy" id="2024889"/>
    <lineage>
        <taxon>Bacteria</taxon>
        <taxon>Deltaproteobacteria</taxon>
        <taxon>SAR324 cluster</taxon>
    </lineage>
</organism>
<comment type="caution">
    <text evidence="10">The sequence shown here is derived from an EMBL/GenBank/DDBJ whole genome shotgun (WGS) entry which is preliminary data.</text>
</comment>
<feature type="transmembrane region" description="Helical" evidence="8">
    <location>
        <begin position="467"/>
        <end position="485"/>
    </location>
</feature>
<feature type="transmembrane region" description="Helical" evidence="8">
    <location>
        <begin position="48"/>
        <end position="73"/>
    </location>
</feature>
<feature type="transmembrane region" description="Helical" evidence="8">
    <location>
        <begin position="210"/>
        <end position="231"/>
    </location>
</feature>
<dbReference type="NCBIfam" id="TIGR01695">
    <property type="entry name" value="murJ_mviN"/>
    <property type="match status" value="1"/>
</dbReference>
<dbReference type="UniPathway" id="UPA00219"/>
<feature type="transmembrane region" description="Helical" evidence="8">
    <location>
        <begin position="251"/>
        <end position="276"/>
    </location>
</feature>
<comment type="pathway">
    <text evidence="8">Cell wall biogenesis; peptidoglycan biosynthesis.</text>
</comment>
<feature type="transmembrane region" description="Helical" evidence="8">
    <location>
        <begin position="156"/>
        <end position="175"/>
    </location>
</feature>
<dbReference type="GO" id="GO:0071555">
    <property type="term" value="P:cell wall organization"/>
    <property type="evidence" value="ECO:0007669"/>
    <property type="project" value="UniProtKB-UniRule"/>
</dbReference>
<evidence type="ECO:0000256" key="6">
    <source>
        <dbReference type="ARBA" id="ARBA00022989"/>
    </source>
</evidence>
<name>A0A2D6YIW8_9DELT</name>
<evidence type="ECO:0000256" key="3">
    <source>
        <dbReference type="ARBA" id="ARBA00022692"/>
    </source>
</evidence>
<dbReference type="Proteomes" id="UP000226525">
    <property type="component" value="Unassembled WGS sequence"/>
</dbReference>
<keyword evidence="4 8" id="KW-0133">Cell shape</keyword>
<keyword evidence="8 9" id="KW-0961">Cell wall biogenesis/degradation</keyword>
<protein>
    <recommendedName>
        <fullName evidence="8">Probable lipid II flippase MurJ</fullName>
    </recommendedName>
</protein>
<dbReference type="PANTHER" id="PTHR47019:SF1">
    <property type="entry name" value="LIPID II FLIPPASE MURJ"/>
    <property type="match status" value="1"/>
</dbReference>
<feature type="transmembrane region" description="Helical" evidence="8">
    <location>
        <begin position="336"/>
        <end position="359"/>
    </location>
</feature>
<dbReference type="PANTHER" id="PTHR47019">
    <property type="entry name" value="LIPID II FLIPPASE MURJ"/>
    <property type="match status" value="1"/>
</dbReference>
<feature type="transmembrane region" description="Helical" evidence="8">
    <location>
        <begin position="109"/>
        <end position="136"/>
    </location>
</feature>
<evidence type="ECO:0000256" key="4">
    <source>
        <dbReference type="ARBA" id="ARBA00022960"/>
    </source>
</evidence>
<evidence type="ECO:0000256" key="7">
    <source>
        <dbReference type="ARBA" id="ARBA00023136"/>
    </source>
</evidence>
<proteinExistence type="inferred from homology"/>
<comment type="similarity">
    <text evidence="8 9">Belongs to the MurJ/MviN family.</text>
</comment>
<dbReference type="GO" id="GO:0015648">
    <property type="term" value="F:lipid-linked peptidoglycan transporter activity"/>
    <property type="evidence" value="ECO:0007669"/>
    <property type="project" value="UniProtKB-UniRule"/>
</dbReference>
<dbReference type="Pfam" id="PF03023">
    <property type="entry name" value="MurJ"/>
    <property type="match status" value="1"/>
</dbReference>
<dbReference type="HAMAP" id="MF_02078">
    <property type="entry name" value="MurJ_MviN"/>
    <property type="match status" value="1"/>
</dbReference>
<feature type="transmembrane region" description="Helical" evidence="8">
    <location>
        <begin position="187"/>
        <end position="204"/>
    </location>
</feature>
<dbReference type="GO" id="GO:0008360">
    <property type="term" value="P:regulation of cell shape"/>
    <property type="evidence" value="ECO:0007669"/>
    <property type="project" value="UniProtKB-UniRule"/>
</dbReference>
<feature type="transmembrane region" description="Helical" evidence="8">
    <location>
        <begin position="21"/>
        <end position="42"/>
    </location>
</feature>
<keyword evidence="7 8" id="KW-0472">Membrane</keyword>
<feature type="transmembrane region" description="Helical" evidence="8">
    <location>
        <begin position="429"/>
        <end position="451"/>
    </location>
</feature>
<evidence type="ECO:0000313" key="11">
    <source>
        <dbReference type="Proteomes" id="UP000226525"/>
    </source>
</evidence>
<keyword evidence="3 8" id="KW-0812">Transmembrane</keyword>
<dbReference type="PIRSF" id="PIRSF002869">
    <property type="entry name" value="MviN"/>
    <property type="match status" value="1"/>
</dbReference>
<sequence>MPGQHNLVPAKSSNTKNQKSVSVSILKSAGIVTFFTLLSRIMGAVRDLFIANIFGAGMVTDAFIQAFTIPNVFRRLTAEGSMTLAFLPIYTEIREQKSAEEARRFASRVLGLILLGTGLICALGMMSSSQLVWLFAAGFAGDVAKFQLTSDLNRLMFPYLIMVSVVAWSMGILNAEKRFAAPAAAPIFLNLAIIGGAIGLAPWLERPIEGLGWGVLIGGLLQVLLQIPSLLKVKQPLLPKVFWSDQEIMRLLKLLGPSLFGVAVYQINIIILRNLASFLPDGQLTYYYNASRLTEFVLGVFAFAIATASFPELSLQKARTDWLKVEKTLRFSFHTTFLIVFPATAGLIGFAEPIVSILFRHGAFTWLDVQATAITLMLFASSIPAVAAVRLLVAFFYAMQDTKGPVRASLLSMILTGGLGWWLSGIWEVAGLAMALSLGAFGQLITLIWLLHRKQLPLRKFWSLKVLARYFFAAFLIGIGVWRISQQNDWELGPASSTNWLLCMITLVSSGLVYCAIIKLTGDPYLTDVLNKFRKRFKI</sequence>
<keyword evidence="2 8" id="KW-1003">Cell membrane</keyword>
<dbReference type="GO" id="GO:0009252">
    <property type="term" value="P:peptidoglycan biosynthetic process"/>
    <property type="evidence" value="ECO:0007669"/>
    <property type="project" value="UniProtKB-UniRule"/>
</dbReference>
<dbReference type="AlphaFoldDB" id="A0A2D6YIW8"/>
<keyword evidence="8 9" id="KW-0813">Transport</keyword>
<keyword evidence="5 8" id="KW-0573">Peptidoglycan synthesis</keyword>
<feature type="transmembrane region" description="Helical" evidence="8">
    <location>
        <begin position="371"/>
        <end position="393"/>
    </location>
</feature>
<dbReference type="GO" id="GO:0034204">
    <property type="term" value="P:lipid translocation"/>
    <property type="evidence" value="ECO:0007669"/>
    <property type="project" value="TreeGrafter"/>
</dbReference>
<feature type="transmembrane region" description="Helical" evidence="8">
    <location>
        <begin position="497"/>
        <end position="517"/>
    </location>
</feature>
<evidence type="ECO:0000256" key="1">
    <source>
        <dbReference type="ARBA" id="ARBA00004651"/>
    </source>
</evidence>
<dbReference type="CDD" id="cd13123">
    <property type="entry name" value="MATE_MurJ_like"/>
    <property type="match status" value="1"/>
</dbReference>
<dbReference type="InterPro" id="IPR004268">
    <property type="entry name" value="MurJ"/>
</dbReference>
<evidence type="ECO:0000256" key="2">
    <source>
        <dbReference type="ARBA" id="ARBA00022475"/>
    </source>
</evidence>
<comment type="subcellular location">
    <subcellularLocation>
        <location evidence="1 8">Cell membrane</location>
        <topology evidence="1 8">Multi-pass membrane protein</topology>
    </subcellularLocation>
</comment>
<dbReference type="InterPro" id="IPR051050">
    <property type="entry name" value="Lipid_II_flippase_MurJ/MviN"/>
</dbReference>
<evidence type="ECO:0000256" key="5">
    <source>
        <dbReference type="ARBA" id="ARBA00022984"/>
    </source>
</evidence>
<comment type="function">
    <text evidence="8 9">Involved in peptidoglycan biosynthesis. Transports lipid-linked peptidoglycan precursors from the inner to the outer leaflet of the cytoplasmic membrane.</text>
</comment>
<feature type="transmembrane region" description="Helical" evidence="8">
    <location>
        <begin position="405"/>
        <end position="423"/>
    </location>
</feature>
<evidence type="ECO:0000256" key="9">
    <source>
        <dbReference type="PIRNR" id="PIRNR002869"/>
    </source>
</evidence>
<dbReference type="PRINTS" id="PR01806">
    <property type="entry name" value="VIRFACTRMVIN"/>
</dbReference>
<keyword evidence="6 8" id="KW-1133">Transmembrane helix</keyword>
<dbReference type="EMBL" id="NZEX01000077">
    <property type="protein sequence ID" value="MAH63121.1"/>
    <property type="molecule type" value="Genomic_DNA"/>
</dbReference>